<dbReference type="KEGG" id="apes:FOC84_26310"/>
<dbReference type="RefSeq" id="WP_173147422.1">
    <property type="nucleotide sequence ID" value="NZ_CP053985.1"/>
</dbReference>
<accession>A0A7D4HU88</accession>
<sequence>MNTKTSSAGKEATQETPSRLIDARIRELDDWRGQTLARVRDIIRQADPAGLFNASLDGNTRRAIDIREGGTLDETALQALIRAAVRLNGAGKSASVKK</sequence>
<reference evidence="1 2" key="1">
    <citation type="submission" date="2020-05" db="EMBL/GenBank/DDBJ databases">
        <title>FDA dAtabase for Regulatory Grade micrObial Sequences (FDA-ARGOS): Supporting development and validation of Infectious Disease Dx tests.</title>
        <authorList>
            <person name="Sproer C."/>
            <person name="Gronow S."/>
            <person name="Severitt S."/>
            <person name="Schroder I."/>
            <person name="Tallon L."/>
            <person name="Sadzewicz L."/>
            <person name="Zhao X."/>
            <person name="Vavikolanu K."/>
            <person name="Mehta A."/>
            <person name="Aluvathingal J."/>
            <person name="Nadendla S."/>
            <person name="Myers T."/>
            <person name="Yan Y."/>
            <person name="Sichtig H."/>
        </authorList>
    </citation>
    <scope>NUCLEOTIDE SEQUENCE [LARGE SCALE GENOMIC DNA]</scope>
    <source>
        <strain evidence="1 2">FDAARGOS_790</strain>
    </source>
</reference>
<proteinExistence type="predicted"/>
<dbReference type="Proteomes" id="UP000500970">
    <property type="component" value="Chromosome"/>
</dbReference>
<keyword evidence="2" id="KW-1185">Reference proteome</keyword>
<name>A0A7D4HU88_9BURK</name>
<protein>
    <submittedName>
        <fullName evidence="1">Uncharacterized protein</fullName>
    </submittedName>
</protein>
<organism evidence="1 2">
    <name type="scientific">Achromobacter pestifer</name>
    <dbReference type="NCBI Taxonomy" id="1353889"/>
    <lineage>
        <taxon>Bacteria</taxon>
        <taxon>Pseudomonadati</taxon>
        <taxon>Pseudomonadota</taxon>
        <taxon>Betaproteobacteria</taxon>
        <taxon>Burkholderiales</taxon>
        <taxon>Alcaligenaceae</taxon>
        <taxon>Achromobacter</taxon>
    </lineage>
</organism>
<evidence type="ECO:0000313" key="2">
    <source>
        <dbReference type="Proteomes" id="UP000500970"/>
    </source>
</evidence>
<dbReference type="EMBL" id="CP053985">
    <property type="protein sequence ID" value="QKH38259.1"/>
    <property type="molecule type" value="Genomic_DNA"/>
</dbReference>
<dbReference type="AlphaFoldDB" id="A0A7D4HU88"/>
<evidence type="ECO:0000313" key="1">
    <source>
        <dbReference type="EMBL" id="QKH38259.1"/>
    </source>
</evidence>
<gene>
    <name evidence="1" type="ORF">FOC84_26310</name>
</gene>